<name>A0A8J8MA74_9FIRM</name>
<keyword evidence="2" id="KW-1185">Reference proteome</keyword>
<accession>A0A8J8MA74</accession>
<dbReference type="RefSeq" id="WP_212693304.1">
    <property type="nucleotide sequence ID" value="NZ_CP058561.1"/>
</dbReference>
<gene>
    <name evidence="1" type="ORF">HYG85_09685</name>
</gene>
<organism evidence="1 2">
    <name type="scientific">Vallitalea guaymasensis</name>
    <dbReference type="NCBI Taxonomy" id="1185412"/>
    <lineage>
        <taxon>Bacteria</taxon>
        <taxon>Bacillati</taxon>
        <taxon>Bacillota</taxon>
        <taxon>Clostridia</taxon>
        <taxon>Lachnospirales</taxon>
        <taxon>Vallitaleaceae</taxon>
        <taxon>Vallitalea</taxon>
    </lineage>
</organism>
<dbReference type="AlphaFoldDB" id="A0A8J8MA74"/>
<dbReference type="SUPFAM" id="SSF52540">
    <property type="entry name" value="P-loop containing nucleoside triphosphate hydrolases"/>
    <property type="match status" value="1"/>
</dbReference>
<reference evidence="1 2" key="1">
    <citation type="submission" date="2020-07" db="EMBL/GenBank/DDBJ databases">
        <title>Vallitalea guaymasensis genome.</title>
        <authorList>
            <person name="Postec A."/>
        </authorList>
    </citation>
    <scope>NUCLEOTIDE SEQUENCE [LARGE SCALE GENOMIC DNA]</scope>
    <source>
        <strain evidence="1 2">Ra1766G1</strain>
    </source>
</reference>
<evidence type="ECO:0000313" key="2">
    <source>
        <dbReference type="Proteomes" id="UP000677305"/>
    </source>
</evidence>
<dbReference type="InterPro" id="IPR027417">
    <property type="entry name" value="P-loop_NTPase"/>
</dbReference>
<evidence type="ECO:0000313" key="1">
    <source>
        <dbReference type="EMBL" id="QUH29181.1"/>
    </source>
</evidence>
<protein>
    <submittedName>
        <fullName evidence="1">Uncharacterized protein</fullName>
    </submittedName>
</protein>
<sequence>MATNNYRIHLISNNENLRRKLYNVNYFEEVSMSTSLDEIEEDIAIIDDRIIGVNDLLEDRGKISSRYIFYQVSNDNFKFSTKSILESNEIKLIQPYMTDENIVEYVCSEVIKKYRLTVNKNIVTFFGADSKVGTTQIAQSISERIIDKSYARVCLIFLDGEAGTDYIDINFRNNIDTIKIKLISELATVDEIFDIAEKVKNNLYIIEGTKSILYRKEYQPENISYLLNILSLACDLVVVDAGSCIDRAMPITALTSTNHRYLVTTQQANSLRRYMEKKPILDRLSLDDFQVIVNKHMADGSLLTTYDVAKAYGHPYLSKIEFSKYALQAENDKKALIHYNDKEVNKDFNKLVDIIIEQLNLSKKETPRKRKWFGMQGVG</sequence>
<dbReference type="Gene3D" id="3.40.50.300">
    <property type="entry name" value="P-loop containing nucleotide triphosphate hydrolases"/>
    <property type="match status" value="1"/>
</dbReference>
<dbReference type="EMBL" id="CP058561">
    <property type="protein sequence ID" value="QUH29181.1"/>
    <property type="molecule type" value="Genomic_DNA"/>
</dbReference>
<dbReference type="Proteomes" id="UP000677305">
    <property type="component" value="Chromosome"/>
</dbReference>
<dbReference type="KEGG" id="vgu:HYG85_09685"/>
<proteinExistence type="predicted"/>